<feature type="region of interest" description="Disordered" evidence="1">
    <location>
        <begin position="77"/>
        <end position="110"/>
    </location>
</feature>
<feature type="region of interest" description="Disordered" evidence="1">
    <location>
        <begin position="144"/>
        <end position="171"/>
    </location>
</feature>
<reference evidence="2" key="1">
    <citation type="submission" date="2020-05" db="EMBL/GenBank/DDBJ databases">
        <title>Evolutionary and genomic comparisons of hybrid uninucleate and nonhybrid Rhizoctonia fungi.</title>
        <authorList>
            <person name="Li C."/>
            <person name="Chen X."/>
        </authorList>
    </citation>
    <scope>NUCLEOTIDE SEQUENCE</scope>
    <source>
        <strain evidence="2">AG-1 IA</strain>
    </source>
</reference>
<sequence length="171" mass="19434">MGYDKTSTCAKYITKFRMLQMELDWNNAALCSQFVHGLHWEVWKQITTRERQPCTLRKLQDAYLIIDNALCKERASHLQQGTKSGKPSSTQRTSTSQQATKTSPLSTNPNYVSEEEHNCCCTEGLCVKCSKASHRFAECRTSWKATPKEDKGKSKETAKIGKDSKYQLGKE</sequence>
<feature type="compositionally biased region" description="Polar residues" evidence="1">
    <location>
        <begin position="77"/>
        <end position="87"/>
    </location>
</feature>
<dbReference type="EMBL" id="CP059660">
    <property type="protein sequence ID" value="QRW18519.1"/>
    <property type="molecule type" value="Genomic_DNA"/>
</dbReference>
<evidence type="ECO:0000313" key="3">
    <source>
        <dbReference type="Proteomes" id="UP000650533"/>
    </source>
</evidence>
<dbReference type="AlphaFoldDB" id="A0A8H8SUJ4"/>
<accession>A0A8H8SUJ4</accession>
<evidence type="ECO:0000256" key="1">
    <source>
        <dbReference type="SAM" id="MobiDB-lite"/>
    </source>
</evidence>
<dbReference type="RefSeq" id="XP_043178756.1">
    <property type="nucleotide sequence ID" value="XM_043323260.1"/>
</dbReference>
<organism evidence="2 3">
    <name type="scientific">Rhizoctonia solani</name>
    <dbReference type="NCBI Taxonomy" id="456999"/>
    <lineage>
        <taxon>Eukaryota</taxon>
        <taxon>Fungi</taxon>
        <taxon>Dikarya</taxon>
        <taxon>Basidiomycota</taxon>
        <taxon>Agaricomycotina</taxon>
        <taxon>Agaricomycetes</taxon>
        <taxon>Cantharellales</taxon>
        <taxon>Ceratobasidiaceae</taxon>
        <taxon>Rhizoctonia</taxon>
    </lineage>
</organism>
<evidence type="ECO:0000313" key="2">
    <source>
        <dbReference type="EMBL" id="QRW18519.1"/>
    </source>
</evidence>
<name>A0A8H8SUJ4_9AGAM</name>
<dbReference type="GeneID" id="67025723"/>
<gene>
    <name evidence="2" type="ORF">RhiXN_03443</name>
</gene>
<protein>
    <submittedName>
        <fullName evidence="2">Retrotransposon-derived protein PEG10</fullName>
    </submittedName>
</protein>
<dbReference type="KEGG" id="rsx:RhiXN_03443"/>
<feature type="compositionally biased region" description="Low complexity" evidence="1">
    <location>
        <begin position="88"/>
        <end position="103"/>
    </location>
</feature>
<dbReference type="Proteomes" id="UP000650533">
    <property type="component" value="Chromosome 3"/>
</dbReference>
<feature type="compositionally biased region" description="Basic and acidic residues" evidence="1">
    <location>
        <begin position="146"/>
        <end position="171"/>
    </location>
</feature>
<proteinExistence type="predicted"/>